<name>A0A834WST2_9FABA</name>
<protein>
    <submittedName>
        <fullName evidence="2">Nucleic acid-binding protein</fullName>
    </submittedName>
</protein>
<sequence>MDALWVSLKENIKCGTRLTDVVERQIVNLGKQNGYKIPQKDNILNSSSQNGLSILESQAQLHAQCGRPIKKNRRNDLPQSLEEHHHLKLKLKLIKASEEGNKNSVQSKKHSTSTGKIRDAQRKCEEGSLHPTVAAAASSERRRRERIDAILRDDNEVLLLLLPKPIGDKSVVCASSESEESVWGPILLCLPDD</sequence>
<feature type="region of interest" description="Disordered" evidence="1">
    <location>
        <begin position="100"/>
        <end position="132"/>
    </location>
</feature>
<gene>
    <name evidence="2" type="ORF">G2W53_013637</name>
</gene>
<dbReference type="OrthoDB" id="9514740at2759"/>
<organism evidence="2 3">
    <name type="scientific">Senna tora</name>
    <dbReference type="NCBI Taxonomy" id="362788"/>
    <lineage>
        <taxon>Eukaryota</taxon>
        <taxon>Viridiplantae</taxon>
        <taxon>Streptophyta</taxon>
        <taxon>Embryophyta</taxon>
        <taxon>Tracheophyta</taxon>
        <taxon>Spermatophyta</taxon>
        <taxon>Magnoliopsida</taxon>
        <taxon>eudicotyledons</taxon>
        <taxon>Gunneridae</taxon>
        <taxon>Pentapetalae</taxon>
        <taxon>rosids</taxon>
        <taxon>fabids</taxon>
        <taxon>Fabales</taxon>
        <taxon>Fabaceae</taxon>
        <taxon>Caesalpinioideae</taxon>
        <taxon>Cassia clade</taxon>
        <taxon>Senna</taxon>
    </lineage>
</organism>
<dbReference type="AlphaFoldDB" id="A0A834WST2"/>
<proteinExistence type="predicted"/>
<comment type="caution">
    <text evidence="2">The sequence shown here is derived from an EMBL/GenBank/DDBJ whole genome shotgun (WGS) entry which is preliminary data.</text>
</comment>
<keyword evidence="3" id="KW-1185">Reference proteome</keyword>
<accession>A0A834WST2</accession>
<evidence type="ECO:0000313" key="3">
    <source>
        <dbReference type="Proteomes" id="UP000634136"/>
    </source>
</evidence>
<reference evidence="2" key="1">
    <citation type="submission" date="2020-09" db="EMBL/GenBank/DDBJ databases">
        <title>Genome-Enabled Discovery of Anthraquinone Biosynthesis in Senna tora.</title>
        <authorList>
            <person name="Kang S.-H."/>
            <person name="Pandey R.P."/>
            <person name="Lee C.-M."/>
            <person name="Sim J.-S."/>
            <person name="Jeong J.-T."/>
            <person name="Choi B.-S."/>
            <person name="Jung M."/>
            <person name="Ginzburg D."/>
            <person name="Zhao K."/>
            <person name="Won S.Y."/>
            <person name="Oh T.-J."/>
            <person name="Yu Y."/>
            <person name="Kim N.-H."/>
            <person name="Lee O.R."/>
            <person name="Lee T.-H."/>
            <person name="Bashyal P."/>
            <person name="Kim T.-S."/>
            <person name="Lee W.-H."/>
            <person name="Kawkins C."/>
            <person name="Kim C.-K."/>
            <person name="Kim J.S."/>
            <person name="Ahn B.O."/>
            <person name="Rhee S.Y."/>
            <person name="Sohng J.K."/>
        </authorList>
    </citation>
    <scope>NUCLEOTIDE SEQUENCE</scope>
    <source>
        <tissue evidence="2">Leaf</tissue>
    </source>
</reference>
<dbReference type="EMBL" id="JAAIUW010000005">
    <property type="protein sequence ID" value="KAF7831304.1"/>
    <property type="molecule type" value="Genomic_DNA"/>
</dbReference>
<feature type="compositionally biased region" description="Basic and acidic residues" evidence="1">
    <location>
        <begin position="116"/>
        <end position="128"/>
    </location>
</feature>
<evidence type="ECO:0000256" key="1">
    <source>
        <dbReference type="SAM" id="MobiDB-lite"/>
    </source>
</evidence>
<dbReference type="Proteomes" id="UP000634136">
    <property type="component" value="Unassembled WGS sequence"/>
</dbReference>
<evidence type="ECO:0000313" key="2">
    <source>
        <dbReference type="EMBL" id="KAF7831304.1"/>
    </source>
</evidence>